<organism evidence="2 3">
    <name type="scientific">Streptomyces marokkonensis</name>
    <dbReference type="NCBI Taxonomy" id="324855"/>
    <lineage>
        <taxon>Bacteria</taxon>
        <taxon>Bacillati</taxon>
        <taxon>Actinomycetota</taxon>
        <taxon>Actinomycetes</taxon>
        <taxon>Kitasatosporales</taxon>
        <taxon>Streptomycetaceae</taxon>
        <taxon>Streptomyces</taxon>
    </lineage>
</organism>
<keyword evidence="3" id="KW-1185">Reference proteome</keyword>
<dbReference type="Proteomes" id="UP001500034">
    <property type="component" value="Unassembled WGS sequence"/>
</dbReference>
<reference evidence="3" key="1">
    <citation type="journal article" date="2019" name="Int. J. Syst. Evol. Microbiol.">
        <title>The Global Catalogue of Microorganisms (GCM) 10K type strain sequencing project: providing services to taxonomists for standard genome sequencing and annotation.</title>
        <authorList>
            <consortium name="The Broad Institute Genomics Platform"/>
            <consortium name="The Broad Institute Genome Sequencing Center for Infectious Disease"/>
            <person name="Wu L."/>
            <person name="Ma J."/>
        </authorList>
    </citation>
    <scope>NUCLEOTIDE SEQUENCE [LARGE SCALE GENOMIC DNA]</scope>
    <source>
        <strain evidence="3">JCM 17027</strain>
    </source>
</reference>
<comment type="caution">
    <text evidence="2">The sequence shown here is derived from an EMBL/GenBank/DDBJ whole genome shotgun (WGS) entry which is preliminary data.</text>
</comment>
<proteinExistence type="predicted"/>
<gene>
    <name evidence="2" type="ORF">GCM10022384_03030</name>
</gene>
<feature type="region of interest" description="Disordered" evidence="1">
    <location>
        <begin position="40"/>
        <end position="64"/>
    </location>
</feature>
<dbReference type="EMBL" id="BAABCQ010000003">
    <property type="protein sequence ID" value="GAA3952902.1"/>
    <property type="molecule type" value="Genomic_DNA"/>
</dbReference>
<evidence type="ECO:0000313" key="2">
    <source>
        <dbReference type="EMBL" id="GAA3952902.1"/>
    </source>
</evidence>
<protein>
    <submittedName>
        <fullName evidence="2">Uncharacterized protein</fullName>
    </submittedName>
</protein>
<evidence type="ECO:0000313" key="3">
    <source>
        <dbReference type="Proteomes" id="UP001500034"/>
    </source>
</evidence>
<name>A0ABP7NS15_9ACTN</name>
<accession>A0ABP7NS15</accession>
<sequence length="64" mass="7094">MRQAWWGEFERSAPGWSVYRSGKRTQGTAPKAPPLIRVKDTTTEAVRTTPPGLSPRVDPENATV</sequence>
<evidence type="ECO:0000256" key="1">
    <source>
        <dbReference type="SAM" id="MobiDB-lite"/>
    </source>
</evidence>